<dbReference type="KEGG" id="cpi:Cpin_2536"/>
<dbReference type="EMBL" id="CP001699">
    <property type="protein sequence ID" value="ACU60020.1"/>
    <property type="molecule type" value="Genomic_DNA"/>
</dbReference>
<proteinExistence type="predicted"/>
<protein>
    <submittedName>
        <fullName evidence="1">Uncharacterized protein</fullName>
    </submittedName>
</protein>
<reference evidence="2" key="1">
    <citation type="submission" date="2009-08" db="EMBL/GenBank/DDBJ databases">
        <title>The complete genome of Chitinophaga pinensis DSM 2588.</title>
        <authorList>
            <consortium name="US DOE Joint Genome Institute (JGI-PGF)"/>
            <person name="Lucas S."/>
            <person name="Copeland A."/>
            <person name="Lapidus A."/>
            <person name="Glavina del Rio T."/>
            <person name="Dalin E."/>
            <person name="Tice H."/>
            <person name="Bruce D."/>
            <person name="Goodwin L."/>
            <person name="Pitluck S."/>
            <person name="Kyrpides N."/>
            <person name="Mavromatis K."/>
            <person name="Ivanova N."/>
            <person name="Mikhailova N."/>
            <person name="Sims D."/>
            <person name="Meinche L."/>
            <person name="Brettin T."/>
            <person name="Detter J.C."/>
            <person name="Han C."/>
            <person name="Larimer F."/>
            <person name="Land M."/>
            <person name="Hauser L."/>
            <person name="Markowitz V."/>
            <person name="Cheng J.-F."/>
            <person name="Hugenholtz P."/>
            <person name="Woyke T."/>
            <person name="Wu D."/>
            <person name="Spring S."/>
            <person name="Klenk H.-P."/>
            <person name="Eisen J.A."/>
        </authorList>
    </citation>
    <scope>NUCLEOTIDE SEQUENCE [LARGE SCALE GENOMIC DNA]</scope>
    <source>
        <strain evidence="2">ATCC 43595 / DSM 2588 / LMG 13176 / NBRC 15968 / NCIMB 11800 / UQM 2034</strain>
    </source>
</reference>
<dbReference type="AlphaFoldDB" id="A0A979GVP2"/>
<name>A0A979GVP2_CHIPD</name>
<accession>A0A979GVP2</accession>
<organism evidence="1 2">
    <name type="scientific">Chitinophaga pinensis (strain ATCC 43595 / DSM 2588 / LMG 13176 / NBRC 15968 / NCIMB 11800 / UQM 2034)</name>
    <dbReference type="NCBI Taxonomy" id="485918"/>
    <lineage>
        <taxon>Bacteria</taxon>
        <taxon>Pseudomonadati</taxon>
        <taxon>Bacteroidota</taxon>
        <taxon>Chitinophagia</taxon>
        <taxon>Chitinophagales</taxon>
        <taxon>Chitinophagaceae</taxon>
        <taxon>Chitinophaga</taxon>
    </lineage>
</organism>
<sequence length="51" mass="5991">MLPDAWASYFKGCVMVNGILSSFTFHKRFGFFRDIDELNIGKSSRYYFIIT</sequence>
<evidence type="ECO:0000313" key="2">
    <source>
        <dbReference type="Proteomes" id="UP000002215"/>
    </source>
</evidence>
<reference evidence="1 2" key="2">
    <citation type="journal article" date="2010" name="Stand. Genomic Sci.">
        <title>Complete genome sequence of Chitinophaga pinensis type strain (UQM 2034).</title>
        <authorList>
            <person name="Glavina Del Rio T."/>
            <person name="Abt B."/>
            <person name="Spring S."/>
            <person name="Lapidus A."/>
            <person name="Nolan M."/>
            <person name="Tice H."/>
            <person name="Copeland A."/>
            <person name="Cheng J.F."/>
            <person name="Chen F."/>
            <person name="Bruce D."/>
            <person name="Goodwin L."/>
            <person name="Pitluck S."/>
            <person name="Ivanova N."/>
            <person name="Mavromatis K."/>
            <person name="Mikhailova N."/>
            <person name="Pati A."/>
            <person name="Chen A."/>
            <person name="Palaniappan K."/>
            <person name="Land M."/>
            <person name="Hauser L."/>
            <person name="Chang Y.J."/>
            <person name="Jeffries C.D."/>
            <person name="Chain P."/>
            <person name="Saunders E."/>
            <person name="Detter J.C."/>
            <person name="Brettin T."/>
            <person name="Rohde M."/>
            <person name="Goker M."/>
            <person name="Bristow J."/>
            <person name="Eisen J.A."/>
            <person name="Markowitz V."/>
            <person name="Hugenholtz P."/>
            <person name="Kyrpides N.C."/>
            <person name="Klenk H.P."/>
            <person name="Lucas S."/>
        </authorList>
    </citation>
    <scope>NUCLEOTIDE SEQUENCE [LARGE SCALE GENOMIC DNA]</scope>
    <source>
        <strain evidence="2">ATCC 43595 / DSM 2588 / LMG 13176 / NBRC 15968 / NCIMB 11800 / UQM 2034</strain>
    </source>
</reference>
<evidence type="ECO:0000313" key="1">
    <source>
        <dbReference type="EMBL" id="ACU60020.1"/>
    </source>
</evidence>
<gene>
    <name evidence="1" type="ordered locus">Cpin_2536</name>
</gene>
<dbReference type="Proteomes" id="UP000002215">
    <property type="component" value="Chromosome"/>
</dbReference>